<gene>
    <name evidence="1" type="ORF">CulFRC58_0438</name>
</gene>
<name>A0ABM5TYP8_CORUL</name>
<reference evidence="1 2" key="1">
    <citation type="journal article" date="2014" name="Int. J. Syst. Evol. Microbiol.">
        <title>Draft Genome Sequence of Corynebacterium ulcerans FRC58, Isolated from the Bronchitic Aspiration of a Patient in France.</title>
        <authorList>
            <person name="Silva Ado S."/>
            <person name="Barauna R.A."/>
            <person name="de Sa P.C."/>
            <person name="das Gracas D.A."/>
            <person name="Carneiro A.R."/>
            <person name="Thouvenin M."/>
            <person name="Azevedo V."/>
            <person name="Badell E."/>
            <person name="Guiso N."/>
            <person name="da Silva A.L."/>
            <person name="Ramos R.T."/>
        </authorList>
    </citation>
    <scope>NUCLEOTIDE SEQUENCE [LARGE SCALE GENOMIC DNA]</scope>
    <source>
        <strain evidence="1 2">FRC58</strain>
    </source>
</reference>
<protein>
    <submittedName>
        <fullName evidence="1">Uncharacterized protein</fullName>
    </submittedName>
</protein>
<evidence type="ECO:0000313" key="2">
    <source>
        <dbReference type="Proteomes" id="UP000036185"/>
    </source>
</evidence>
<proteinExistence type="predicted"/>
<dbReference type="EMBL" id="CP011913">
    <property type="protein sequence ID" value="AKN76292.1"/>
    <property type="molecule type" value="Genomic_DNA"/>
</dbReference>
<sequence length="149" mass="16062">MTLLASLRVVSATAIENDEGMNMSYNSYVAVEDWILDDLRIKDDDLVEALYAGNHGELFDVAAAWMDVQELLHSVGLSTAAVDGEEIIVGDPMVGIVAPQRVEKVLSDLSSVDDVAVQEADLGEVIRSFTDFYERARSSGLGVVVLAGE</sequence>
<keyword evidence="2" id="KW-1185">Reference proteome</keyword>
<evidence type="ECO:0000313" key="1">
    <source>
        <dbReference type="EMBL" id="AKN76292.1"/>
    </source>
</evidence>
<accession>A0ABM5TYP8</accession>
<dbReference type="Proteomes" id="UP000036185">
    <property type="component" value="Chromosome"/>
</dbReference>
<organism evidence="1 2">
    <name type="scientific">Corynebacterium ulcerans FRC58</name>
    <dbReference type="NCBI Taxonomy" id="1408268"/>
    <lineage>
        <taxon>Bacteria</taxon>
        <taxon>Bacillati</taxon>
        <taxon>Actinomycetota</taxon>
        <taxon>Actinomycetes</taxon>
        <taxon>Mycobacteriales</taxon>
        <taxon>Corynebacteriaceae</taxon>
        <taxon>Corynebacterium</taxon>
    </lineage>
</organism>